<accession>A0A1C5GA16</accession>
<feature type="region of interest" description="Disordered" evidence="1">
    <location>
        <begin position="61"/>
        <end position="92"/>
    </location>
</feature>
<reference evidence="3 4" key="1">
    <citation type="submission" date="2016-06" db="EMBL/GenBank/DDBJ databases">
        <authorList>
            <person name="Kjaerup R.B."/>
            <person name="Dalgaard T.S."/>
            <person name="Juul-Madsen H.R."/>
        </authorList>
    </citation>
    <scope>NUCLEOTIDE SEQUENCE [LARGE SCALE GENOMIC DNA]</scope>
    <source>
        <strain evidence="3 4">DSM 43913</strain>
    </source>
</reference>
<evidence type="ECO:0000313" key="3">
    <source>
        <dbReference type="EMBL" id="SCG16581.1"/>
    </source>
</evidence>
<dbReference type="AlphaFoldDB" id="A0A1C5GA16"/>
<dbReference type="Proteomes" id="UP000198251">
    <property type="component" value="Chromosome I"/>
</dbReference>
<feature type="transmembrane region" description="Helical" evidence="2">
    <location>
        <begin position="12"/>
        <end position="44"/>
    </location>
</feature>
<evidence type="ECO:0000256" key="2">
    <source>
        <dbReference type="SAM" id="Phobius"/>
    </source>
</evidence>
<keyword evidence="2" id="KW-1133">Transmembrane helix</keyword>
<keyword evidence="4" id="KW-1185">Reference proteome</keyword>
<keyword evidence="2" id="KW-0472">Membrane</keyword>
<feature type="compositionally biased region" description="Gly residues" evidence="1">
    <location>
        <begin position="67"/>
        <end position="77"/>
    </location>
</feature>
<sequence>MALFRTGTLVAALVLVLAGFMPAWVATLVVAVALSAMAGLLVLFGKKQVKQTMPVKPESTLHSVRGRGAGAADGQGGTRAMTPNASSDPDRTRADIEATLGGIGSVARRHPLLVVVVATTVGLVVTMRQNERRP</sequence>
<gene>
    <name evidence="3" type="ORF">GA0070610_2852</name>
</gene>
<dbReference type="InterPro" id="IPR009937">
    <property type="entry name" value="Phage_holin_3_6"/>
</dbReference>
<evidence type="ECO:0000256" key="1">
    <source>
        <dbReference type="SAM" id="MobiDB-lite"/>
    </source>
</evidence>
<dbReference type="Pfam" id="PF07332">
    <property type="entry name" value="Phage_holin_3_6"/>
    <property type="match status" value="1"/>
</dbReference>
<organism evidence="3 4">
    <name type="scientific">Micromonospora echinofusca</name>
    <dbReference type="NCBI Taxonomy" id="47858"/>
    <lineage>
        <taxon>Bacteria</taxon>
        <taxon>Bacillati</taxon>
        <taxon>Actinomycetota</taxon>
        <taxon>Actinomycetes</taxon>
        <taxon>Micromonosporales</taxon>
        <taxon>Micromonosporaceae</taxon>
        <taxon>Micromonospora</taxon>
    </lineage>
</organism>
<keyword evidence="2" id="KW-0812">Transmembrane</keyword>
<protein>
    <submittedName>
        <fullName evidence="3">Putative Holin-X, holin superfamily III</fullName>
    </submittedName>
</protein>
<dbReference type="EMBL" id="LT607733">
    <property type="protein sequence ID" value="SCG16581.1"/>
    <property type="molecule type" value="Genomic_DNA"/>
</dbReference>
<proteinExistence type="predicted"/>
<name>A0A1C5GA16_MICEH</name>
<evidence type="ECO:0000313" key="4">
    <source>
        <dbReference type="Proteomes" id="UP000198251"/>
    </source>
</evidence>